<dbReference type="PROSITE" id="PS50227">
    <property type="entry name" value="G_PROTEIN_RECEP_F2_3"/>
    <property type="match status" value="1"/>
</dbReference>
<dbReference type="InterPro" id="IPR036055">
    <property type="entry name" value="LDL_receptor-like_sf"/>
</dbReference>
<keyword evidence="2 6" id="KW-0812">Transmembrane</keyword>
<evidence type="ECO:0000256" key="4">
    <source>
        <dbReference type="ARBA" id="ARBA00023136"/>
    </source>
</evidence>
<feature type="signal peptide" evidence="7">
    <location>
        <begin position="1"/>
        <end position="22"/>
    </location>
</feature>
<keyword evidence="4 6" id="KW-0472">Membrane</keyword>
<evidence type="ECO:0000256" key="5">
    <source>
        <dbReference type="ARBA" id="ARBA00023157"/>
    </source>
</evidence>
<evidence type="ECO:0000259" key="8">
    <source>
        <dbReference type="PROSITE" id="PS50227"/>
    </source>
</evidence>
<keyword evidence="3 6" id="KW-1133">Transmembrane helix</keyword>
<reference evidence="10" key="1">
    <citation type="submission" date="2021-01" db="UniProtKB">
        <authorList>
            <consortium name="EnsemblMetazoa"/>
        </authorList>
    </citation>
    <scope>IDENTIFICATION</scope>
</reference>
<dbReference type="Gene3D" id="4.10.400.10">
    <property type="entry name" value="Low-density Lipoprotein Receptor"/>
    <property type="match status" value="1"/>
</dbReference>
<dbReference type="InterPro" id="IPR000832">
    <property type="entry name" value="GPCR_2_secretin-like"/>
</dbReference>
<feature type="transmembrane region" description="Helical" evidence="6">
    <location>
        <begin position="702"/>
        <end position="721"/>
    </location>
</feature>
<accession>A0A7M5UT78</accession>
<keyword evidence="11" id="KW-1185">Reference proteome</keyword>
<keyword evidence="7" id="KW-0732">Signal</keyword>
<evidence type="ECO:0000256" key="1">
    <source>
        <dbReference type="ARBA" id="ARBA00004141"/>
    </source>
</evidence>
<evidence type="ECO:0000256" key="6">
    <source>
        <dbReference type="SAM" id="Phobius"/>
    </source>
</evidence>
<evidence type="ECO:0000313" key="10">
    <source>
        <dbReference type="EnsemblMetazoa" id="CLYHEMP003802.1"/>
    </source>
</evidence>
<evidence type="ECO:0000256" key="3">
    <source>
        <dbReference type="ARBA" id="ARBA00022989"/>
    </source>
</evidence>
<dbReference type="OrthoDB" id="6160250at2759"/>
<sequence>MAPGMIAIIFTLLSIGMPLVFARAFIPGTYCKIDDVEFHHRNTHIISQCTYCTCNETTEEVSCYKWYKGPTESRLQTLCENCTSLPVETDCSYCENPSNSSQIVSSGQSLTLALSDDCISCQCTLEGSIKCRYHNSTMCEGLSCDNYIKYQIPYISCDDGCTDPATGIQKPEGSWITSEGVSCDCLKSHVTCTKFEFIESYLFLIKCDRCTVQDYKEQFYEKDCLYNGQILKHGKTSPVQIYNIMGCASCVCFMGEIQCKSTGFYTIGTFPDILNFGFSHTCTNAEECKALEQNNDIKIFCSRNPALASCTGIYDWKTDYCQLNCSQIGERPSYTLIDKTWCGSLPELRKSDCDSMCPDRFDYMKEYGSALVSCNSTDQLIWKDQLCDGKQNCINGEDEQDCLAYYCPYVYDNFEVLWKSVGAGENFETQCDQIPILATNFSQYGLKGKVSRSCTKFNYTSEPLWDNLPDCGCTIDGFPKLLTDEEDMTYELMDADITLVHQHYNISPSSIQHFNVIMQYLNLTLKMLRHDNSSEGNFVYQTEEWRRKNYHFIDHMMKSIAVMSQSPRFCVEEQHKQMDYIFLTLIPAYKFNTHGYKANTVSLMRGLKGIGKEDLLTNKAVEMAKEDFSLRRGKLQMGMDTEGKAPKIKSPLTTEMASSIKLTTLDTLEEVLSAISIVSLGIGLIAFRLVRNQTMRLFNHQNLMLSFLLNGLIYKIPLWFISNLPSKSQGGCMAVSVLSYFFTLCSFSWMMVEGINIVIIMVFVFQWNGNYHKQYTA</sequence>
<evidence type="ECO:0000256" key="7">
    <source>
        <dbReference type="SAM" id="SignalP"/>
    </source>
</evidence>
<protein>
    <submittedName>
        <fullName evidence="10">Uncharacterized protein</fullName>
    </submittedName>
</protein>
<dbReference type="SUPFAM" id="SSF57424">
    <property type="entry name" value="LDL receptor-like module"/>
    <property type="match status" value="1"/>
</dbReference>
<dbReference type="EnsemblMetazoa" id="CLYHEMT003802.1">
    <property type="protein sequence ID" value="CLYHEMP003802.1"/>
    <property type="gene ID" value="CLYHEMG003802"/>
</dbReference>
<dbReference type="GeneID" id="136797575"/>
<dbReference type="GO" id="GO:0007166">
    <property type="term" value="P:cell surface receptor signaling pathway"/>
    <property type="evidence" value="ECO:0007669"/>
    <property type="project" value="InterPro"/>
</dbReference>
<dbReference type="PRINTS" id="PR00249">
    <property type="entry name" value="GPCRSECRETIN"/>
</dbReference>
<dbReference type="Proteomes" id="UP000594262">
    <property type="component" value="Unplaced"/>
</dbReference>
<feature type="domain" description="G-protein coupled receptors family 2 profile 2" evidence="9">
    <location>
        <begin position="662"/>
        <end position="777"/>
    </location>
</feature>
<dbReference type="Pfam" id="PF00002">
    <property type="entry name" value="7tm_2"/>
    <property type="match status" value="1"/>
</dbReference>
<feature type="transmembrane region" description="Helical" evidence="6">
    <location>
        <begin position="671"/>
        <end position="690"/>
    </location>
</feature>
<feature type="transmembrane region" description="Helical" evidence="6">
    <location>
        <begin position="741"/>
        <end position="765"/>
    </location>
</feature>
<dbReference type="RefSeq" id="XP_066910262.1">
    <property type="nucleotide sequence ID" value="XM_067054161.1"/>
</dbReference>
<feature type="chain" id="PRO_5029795249" evidence="7">
    <location>
        <begin position="23"/>
        <end position="777"/>
    </location>
</feature>
<dbReference type="InterPro" id="IPR017981">
    <property type="entry name" value="GPCR_2-like_7TM"/>
</dbReference>
<dbReference type="GO" id="GO:0016020">
    <property type="term" value="C:membrane"/>
    <property type="evidence" value="ECO:0007669"/>
    <property type="project" value="UniProtKB-SubCell"/>
</dbReference>
<dbReference type="Gene3D" id="1.20.1070.10">
    <property type="entry name" value="Rhodopsin 7-helix transmembrane proteins"/>
    <property type="match status" value="1"/>
</dbReference>
<organism evidence="10 11">
    <name type="scientific">Clytia hemisphaerica</name>
    <dbReference type="NCBI Taxonomy" id="252671"/>
    <lineage>
        <taxon>Eukaryota</taxon>
        <taxon>Metazoa</taxon>
        <taxon>Cnidaria</taxon>
        <taxon>Hydrozoa</taxon>
        <taxon>Hydroidolina</taxon>
        <taxon>Leptothecata</taxon>
        <taxon>Obeliida</taxon>
        <taxon>Clytiidae</taxon>
        <taxon>Clytia</taxon>
    </lineage>
</organism>
<proteinExistence type="predicted"/>
<feature type="domain" description="G-protein coupled receptors family 2 profile 1" evidence="8">
    <location>
        <begin position="392"/>
        <end position="475"/>
    </location>
</feature>
<dbReference type="AlphaFoldDB" id="A0A7M5UT78"/>
<keyword evidence="5" id="KW-1015">Disulfide bond</keyword>
<comment type="subcellular location">
    <subcellularLocation>
        <location evidence="1">Membrane</location>
        <topology evidence="1">Multi-pass membrane protein</topology>
    </subcellularLocation>
</comment>
<name>A0A7M5UT78_9CNID</name>
<evidence type="ECO:0000313" key="11">
    <source>
        <dbReference type="Proteomes" id="UP000594262"/>
    </source>
</evidence>
<dbReference type="PROSITE" id="PS50261">
    <property type="entry name" value="G_PROTEIN_RECEP_F2_4"/>
    <property type="match status" value="1"/>
</dbReference>
<evidence type="ECO:0000259" key="9">
    <source>
        <dbReference type="PROSITE" id="PS50261"/>
    </source>
</evidence>
<evidence type="ECO:0000256" key="2">
    <source>
        <dbReference type="ARBA" id="ARBA00022692"/>
    </source>
</evidence>
<dbReference type="InterPro" id="IPR001879">
    <property type="entry name" value="GPCR_2_extracellular_dom"/>
</dbReference>
<dbReference type="GO" id="GO:0004930">
    <property type="term" value="F:G protein-coupled receptor activity"/>
    <property type="evidence" value="ECO:0007669"/>
    <property type="project" value="InterPro"/>
</dbReference>